<accession>A0A2S7U0I7</accession>
<dbReference type="RefSeq" id="WP_105042590.1">
    <property type="nucleotide sequence ID" value="NZ_MQWA01000001.1"/>
</dbReference>
<dbReference type="Gene3D" id="3.40.50.150">
    <property type="entry name" value="Vaccinia Virus protein VP39"/>
    <property type="match status" value="1"/>
</dbReference>
<dbReference type="SUPFAM" id="SSF53335">
    <property type="entry name" value="S-adenosyl-L-methionine-dependent methyltransferases"/>
    <property type="match status" value="1"/>
</dbReference>
<name>A0A2S7U0I7_9BACT</name>
<dbReference type="EMBL" id="MQWA01000001">
    <property type="protein sequence ID" value="PQJ28090.1"/>
    <property type="molecule type" value="Genomic_DNA"/>
</dbReference>
<evidence type="ECO:0000313" key="3">
    <source>
        <dbReference type="Proteomes" id="UP000239907"/>
    </source>
</evidence>
<sequence length="259" mass="29730">MKSLIPLALRIKIRQFIDRHWSARHYDSPFFGWMWSVINSDYKTSGLSFKLPKDMMPMGFRSRFFFDVYEIQERELALKHIKPSDSILELGACIGVVSCVCNELLDDKQRHVVVEANPLLIPWLEKNKSLNSAQFTIEHAMLSDSSDGSFRIEKFIVSGSANTTTGKRVTVPVISFTESCSKHHFSPSVIVMDIEGGELNFITENFSTIENCSDLRMMIIEMHPFIIGEEAVREVKKLLKALRFECLESMGLVEVWKRQ</sequence>
<dbReference type="NCBIfam" id="TIGR01444">
    <property type="entry name" value="fkbM_fam"/>
    <property type="match status" value="1"/>
</dbReference>
<evidence type="ECO:0000313" key="2">
    <source>
        <dbReference type="EMBL" id="PQJ28090.1"/>
    </source>
</evidence>
<gene>
    <name evidence="2" type="ORF">BSZ32_05940</name>
</gene>
<evidence type="ECO:0000259" key="1">
    <source>
        <dbReference type="Pfam" id="PF05050"/>
    </source>
</evidence>
<feature type="domain" description="Methyltransferase FkbM" evidence="1">
    <location>
        <begin position="90"/>
        <end position="244"/>
    </location>
</feature>
<proteinExistence type="predicted"/>
<keyword evidence="3" id="KW-1185">Reference proteome</keyword>
<dbReference type="InterPro" id="IPR006342">
    <property type="entry name" value="FkbM_mtfrase"/>
</dbReference>
<dbReference type="Proteomes" id="UP000239907">
    <property type="component" value="Unassembled WGS sequence"/>
</dbReference>
<reference evidence="2 3" key="1">
    <citation type="submission" date="2016-12" db="EMBL/GenBank/DDBJ databases">
        <title>Study of bacterial adaptation to deep sea.</title>
        <authorList>
            <person name="Song J."/>
            <person name="Yoshizawa S."/>
            <person name="Kogure K."/>
        </authorList>
    </citation>
    <scope>NUCLEOTIDE SEQUENCE [LARGE SCALE GENOMIC DNA]</scope>
    <source>
        <strain evidence="2 3">SAORIC-165</strain>
    </source>
</reference>
<dbReference type="Pfam" id="PF05050">
    <property type="entry name" value="Methyltransf_21"/>
    <property type="match status" value="1"/>
</dbReference>
<comment type="caution">
    <text evidence="2">The sequence shown here is derived from an EMBL/GenBank/DDBJ whole genome shotgun (WGS) entry which is preliminary data.</text>
</comment>
<dbReference type="OrthoDB" id="9812600at2"/>
<organism evidence="2 3">
    <name type="scientific">Rubritalea profundi</name>
    <dbReference type="NCBI Taxonomy" id="1658618"/>
    <lineage>
        <taxon>Bacteria</taxon>
        <taxon>Pseudomonadati</taxon>
        <taxon>Verrucomicrobiota</taxon>
        <taxon>Verrucomicrobiia</taxon>
        <taxon>Verrucomicrobiales</taxon>
        <taxon>Rubritaleaceae</taxon>
        <taxon>Rubritalea</taxon>
    </lineage>
</organism>
<dbReference type="InterPro" id="IPR029063">
    <property type="entry name" value="SAM-dependent_MTases_sf"/>
</dbReference>
<dbReference type="AlphaFoldDB" id="A0A2S7U0I7"/>
<protein>
    <recommendedName>
        <fullName evidence="1">Methyltransferase FkbM domain-containing protein</fullName>
    </recommendedName>
</protein>